<evidence type="ECO:0000256" key="1">
    <source>
        <dbReference type="SAM" id="MobiDB-lite"/>
    </source>
</evidence>
<dbReference type="EMBL" id="JAHBAY010000001">
    <property type="protein sequence ID" value="MBT0767825.1"/>
    <property type="molecule type" value="Genomic_DNA"/>
</dbReference>
<comment type="caution">
    <text evidence="2">The sequence shown here is derived from an EMBL/GenBank/DDBJ whole genome shotgun (WGS) entry which is preliminary data.</text>
</comment>
<dbReference type="Proteomes" id="UP001197247">
    <property type="component" value="Unassembled WGS sequence"/>
</dbReference>
<sequence length="511" mass="57236">MTTTTTRTHNRAPASARLAYCQALALHWMWACLLSFPARLVPLLRRAGRVPLRKLPAWLAGHPVYRWSARLLRRWIRESPAAYRAGHRDLLIDVTVADVIPQGVRPVGLGAVFVPVWRSFRNDLPGLHLAADLALAQNCPLIVACSREARPTSFLDTLRDRLGAQLIIFDFNQVAPHWIPELATDGLRLGHHHRKNDAAGKRNIALSLAALFGWESVLFLDDDVFPRPGERPTLDKAGLDLALQALAHHPGLSMVGWSATDHPDNSVIGHARRRLGLPQEVFFGAGALLVRTGGQRHPGTTFFPNMYNHDWMFTIAQASRAQDPRRSMGIAGEVSQLPYKMFRPTRARSEEPGDIFGEGTMNLFERFGSGWHHGSTGSYWRAVLRHRLALNRRLLARVAKRLEQHDGNADGTDYELRQVRDSLEAARGAAERVTPEELQNYLSAWRADDRYAWPTHLNNLRLRLADQLPPGQSGSDQESDCRRIRFLLTGQHEPAGTPLPPRPRPVSAMAV</sequence>
<protein>
    <recommendedName>
        <fullName evidence="4">Glycosyl transferase family 2</fullName>
    </recommendedName>
</protein>
<name>A0ABS5T9S4_9ACTN</name>
<dbReference type="InterPro" id="IPR029044">
    <property type="entry name" value="Nucleotide-diphossugar_trans"/>
</dbReference>
<evidence type="ECO:0008006" key="4">
    <source>
        <dbReference type="Google" id="ProtNLM"/>
    </source>
</evidence>
<organism evidence="2 3">
    <name type="scientific">Kineosporia corallincola</name>
    <dbReference type="NCBI Taxonomy" id="2835133"/>
    <lineage>
        <taxon>Bacteria</taxon>
        <taxon>Bacillati</taxon>
        <taxon>Actinomycetota</taxon>
        <taxon>Actinomycetes</taxon>
        <taxon>Kineosporiales</taxon>
        <taxon>Kineosporiaceae</taxon>
        <taxon>Kineosporia</taxon>
    </lineage>
</organism>
<dbReference type="RefSeq" id="WP_214154042.1">
    <property type="nucleotide sequence ID" value="NZ_JAHBAY010000001.1"/>
</dbReference>
<evidence type="ECO:0000313" key="2">
    <source>
        <dbReference type="EMBL" id="MBT0767825.1"/>
    </source>
</evidence>
<dbReference type="SUPFAM" id="SSF53448">
    <property type="entry name" value="Nucleotide-diphospho-sugar transferases"/>
    <property type="match status" value="1"/>
</dbReference>
<accession>A0ABS5T9S4</accession>
<reference evidence="2 3" key="1">
    <citation type="submission" date="2021-05" db="EMBL/GenBank/DDBJ databases">
        <title>Kineosporia and Streptomyces sp. nov. two new marine actinobacteria isolated from Coral.</title>
        <authorList>
            <person name="Buangrab K."/>
            <person name="Sutthacheep M."/>
            <person name="Yeemin T."/>
            <person name="Harunari E."/>
            <person name="Igarashi Y."/>
            <person name="Kanchanasin P."/>
            <person name="Tanasupawat S."/>
            <person name="Phongsopitanun W."/>
        </authorList>
    </citation>
    <scope>NUCLEOTIDE SEQUENCE [LARGE SCALE GENOMIC DNA]</scope>
    <source>
        <strain evidence="2 3">J2-2</strain>
    </source>
</reference>
<proteinExistence type="predicted"/>
<gene>
    <name evidence="2" type="ORF">KIH74_02755</name>
</gene>
<feature type="region of interest" description="Disordered" evidence="1">
    <location>
        <begin position="489"/>
        <end position="511"/>
    </location>
</feature>
<keyword evidence="3" id="KW-1185">Reference proteome</keyword>
<evidence type="ECO:0000313" key="3">
    <source>
        <dbReference type="Proteomes" id="UP001197247"/>
    </source>
</evidence>